<comment type="similarity">
    <text evidence="1">Belongs to the CTAG/PCC1 family.</text>
</comment>
<evidence type="ECO:0000313" key="3">
    <source>
        <dbReference type="EMBL" id="WFD48194.1"/>
    </source>
</evidence>
<dbReference type="Proteomes" id="UP000818624">
    <property type="component" value="Chromosome 3"/>
</dbReference>
<sequence length="107" mass="11385">MQHAVTLAIPCPDHAAAQTVQQVIGVDKELRPHDVHKELRIDDGADGTVLHVTMRATTLRHLRLALNAFLEDAALILRTMQAFQRSGADAGTDAEGPLEQGATGVAG</sequence>
<dbReference type="InterPro" id="IPR015419">
    <property type="entry name" value="CTAG/Pcc1"/>
</dbReference>
<evidence type="ECO:0000256" key="2">
    <source>
        <dbReference type="SAM" id="MobiDB-lite"/>
    </source>
</evidence>
<dbReference type="Gene3D" id="3.30.310.50">
    <property type="entry name" value="Alpha-D-phosphohexomutase, C-terminal domain"/>
    <property type="match status" value="1"/>
</dbReference>
<accession>A0ABY8ERQ7</accession>
<keyword evidence="3" id="KW-0456">Lyase</keyword>
<dbReference type="EC" id="4.1.2.48" evidence="3"/>
<dbReference type="EMBL" id="CP046236">
    <property type="protein sequence ID" value="WFD48194.1"/>
    <property type="molecule type" value="Genomic_DNA"/>
</dbReference>
<name>A0ABY8ERQ7_MALFU</name>
<reference evidence="3 4" key="1">
    <citation type="journal article" date="2020" name="Elife">
        <title>Loss of centromere function drives karyotype evolution in closely related Malassezia species.</title>
        <authorList>
            <person name="Sankaranarayanan S.R."/>
            <person name="Ianiri G."/>
            <person name="Coelho M.A."/>
            <person name="Reza M.H."/>
            <person name="Thimmappa B.C."/>
            <person name="Ganguly P."/>
            <person name="Vadnala R.N."/>
            <person name="Sun S."/>
            <person name="Siddharthan R."/>
            <person name="Tellgren-Roth C."/>
            <person name="Dawson T.L."/>
            <person name="Heitman J."/>
            <person name="Sanyal K."/>
        </authorList>
    </citation>
    <scope>NUCLEOTIDE SEQUENCE [LARGE SCALE GENOMIC DNA]</scope>
    <source>
        <strain evidence="3">CBS14141</strain>
    </source>
</reference>
<proteinExistence type="inferred from homology"/>
<evidence type="ECO:0000313" key="4">
    <source>
        <dbReference type="Proteomes" id="UP000818624"/>
    </source>
</evidence>
<gene>
    <name evidence="3" type="ORF">GLX27_002862</name>
</gene>
<feature type="region of interest" description="Disordered" evidence="2">
    <location>
        <begin position="86"/>
        <end position="107"/>
    </location>
</feature>
<dbReference type="PANTHER" id="PTHR31283">
    <property type="entry name" value="EKC/KEOPS COMPLEX SUBUNIT PCC1 FAMILY MEMBER"/>
    <property type="match status" value="1"/>
</dbReference>
<protein>
    <submittedName>
        <fullName evidence="3">Low-specificity L-threonine aldolase</fullName>
        <ecNumber evidence="3">4.1.2.48</ecNumber>
    </submittedName>
</protein>
<evidence type="ECO:0000256" key="1">
    <source>
        <dbReference type="ARBA" id="ARBA00007073"/>
    </source>
</evidence>
<dbReference type="GO" id="GO:0016829">
    <property type="term" value="F:lyase activity"/>
    <property type="evidence" value="ECO:0007669"/>
    <property type="project" value="UniProtKB-KW"/>
</dbReference>
<dbReference type="PANTHER" id="PTHR31283:SF5">
    <property type="entry name" value="EKC_KEOPS COMPLEX SUBUNIT LAGE3"/>
    <property type="match status" value="1"/>
</dbReference>
<organism evidence="3 4">
    <name type="scientific">Malassezia furfur</name>
    <name type="common">Pityriasis versicolor infection agent</name>
    <name type="synonym">Pityrosporum furfur</name>
    <dbReference type="NCBI Taxonomy" id="55194"/>
    <lineage>
        <taxon>Eukaryota</taxon>
        <taxon>Fungi</taxon>
        <taxon>Dikarya</taxon>
        <taxon>Basidiomycota</taxon>
        <taxon>Ustilaginomycotina</taxon>
        <taxon>Malasseziomycetes</taxon>
        <taxon>Malasseziales</taxon>
        <taxon>Malasseziaceae</taxon>
        <taxon>Malassezia</taxon>
    </lineage>
</organism>
<dbReference type="Pfam" id="PF09341">
    <property type="entry name" value="Pcc1"/>
    <property type="match status" value="1"/>
</dbReference>
<keyword evidence="4" id="KW-1185">Reference proteome</keyword>